<dbReference type="InterPro" id="IPR008201">
    <property type="entry name" value="HepT-like"/>
</dbReference>
<keyword evidence="2" id="KW-0540">Nuclease</keyword>
<evidence type="ECO:0000256" key="1">
    <source>
        <dbReference type="ARBA" id="ARBA00022649"/>
    </source>
</evidence>
<dbReference type="InterPro" id="IPR037038">
    <property type="entry name" value="HepT-like_sf"/>
</dbReference>
<evidence type="ECO:0000256" key="3">
    <source>
        <dbReference type="ARBA" id="ARBA00022801"/>
    </source>
</evidence>
<keyword evidence="6" id="KW-1185">Reference proteome</keyword>
<dbReference type="GO" id="GO:0016787">
    <property type="term" value="F:hydrolase activity"/>
    <property type="evidence" value="ECO:0007669"/>
    <property type="project" value="UniProtKB-KW"/>
</dbReference>
<dbReference type="OrthoDB" id="2375467at2"/>
<dbReference type="RefSeq" id="WP_088000537.1">
    <property type="nucleotide sequence ID" value="NZ_BMHB01000002.1"/>
</dbReference>
<dbReference type="PANTHER" id="PTHR33397:SF5">
    <property type="entry name" value="RNASE YUTE-RELATED"/>
    <property type="match status" value="1"/>
</dbReference>
<gene>
    <name evidence="5" type="ORF">GCM10007380_30420</name>
</gene>
<proteinExistence type="inferred from homology"/>
<comment type="similarity">
    <text evidence="4">Belongs to the HepT RNase toxin family.</text>
</comment>
<evidence type="ECO:0000256" key="4">
    <source>
        <dbReference type="ARBA" id="ARBA00024207"/>
    </source>
</evidence>
<dbReference type="EMBL" id="BMHB01000002">
    <property type="protein sequence ID" value="GGI15929.1"/>
    <property type="molecule type" value="Genomic_DNA"/>
</dbReference>
<dbReference type="Pfam" id="PF01934">
    <property type="entry name" value="HepT-like"/>
    <property type="match status" value="1"/>
</dbReference>
<accession>A0A8J3ALL6</accession>
<organism evidence="5 6">
    <name type="scientific">Gottfriedia solisilvae</name>
    <dbReference type="NCBI Taxonomy" id="1516104"/>
    <lineage>
        <taxon>Bacteria</taxon>
        <taxon>Bacillati</taxon>
        <taxon>Bacillota</taxon>
        <taxon>Bacilli</taxon>
        <taxon>Bacillales</taxon>
        <taxon>Bacillaceae</taxon>
        <taxon>Gottfriedia</taxon>
    </lineage>
</organism>
<evidence type="ECO:0000313" key="5">
    <source>
        <dbReference type="EMBL" id="GGI15929.1"/>
    </source>
</evidence>
<dbReference type="Gene3D" id="1.20.120.580">
    <property type="entry name" value="bsu32300-like"/>
    <property type="match status" value="1"/>
</dbReference>
<evidence type="ECO:0000256" key="2">
    <source>
        <dbReference type="ARBA" id="ARBA00022722"/>
    </source>
</evidence>
<reference evidence="6" key="1">
    <citation type="journal article" date="2019" name="Int. J. Syst. Evol. Microbiol.">
        <title>The Global Catalogue of Microorganisms (GCM) 10K type strain sequencing project: providing services to taxonomists for standard genome sequencing and annotation.</title>
        <authorList>
            <consortium name="The Broad Institute Genomics Platform"/>
            <consortium name="The Broad Institute Genome Sequencing Center for Infectious Disease"/>
            <person name="Wu L."/>
            <person name="Ma J."/>
        </authorList>
    </citation>
    <scope>NUCLEOTIDE SEQUENCE [LARGE SCALE GENOMIC DNA]</scope>
    <source>
        <strain evidence="6">CGMCC 1.14993</strain>
    </source>
</reference>
<comment type="caution">
    <text evidence="5">The sequence shown here is derived from an EMBL/GenBank/DDBJ whole genome shotgun (WGS) entry which is preliminary data.</text>
</comment>
<keyword evidence="3" id="KW-0378">Hydrolase</keyword>
<name>A0A8J3ALL6_9BACI</name>
<dbReference type="Proteomes" id="UP000626244">
    <property type="component" value="Unassembled WGS sequence"/>
</dbReference>
<dbReference type="AlphaFoldDB" id="A0A8J3ALL6"/>
<evidence type="ECO:0008006" key="7">
    <source>
        <dbReference type="Google" id="ProtNLM"/>
    </source>
</evidence>
<sequence length="149" mass="17092">MYFINRQSIIDRIEVINSMLNYYDSNSKPSNQTEVLAFERMAQLFIDSILDIGNAMIDGFIMRDPGSYDDIVDILMDEKVITKELGEAIKKLIPIRKHLLQDYTTSITETIMSTFSENISAYKEFPIAVDNYLNKELGVVNAFSSDKEK</sequence>
<dbReference type="GO" id="GO:0004540">
    <property type="term" value="F:RNA nuclease activity"/>
    <property type="evidence" value="ECO:0007669"/>
    <property type="project" value="InterPro"/>
</dbReference>
<evidence type="ECO:0000313" key="6">
    <source>
        <dbReference type="Proteomes" id="UP000626244"/>
    </source>
</evidence>
<dbReference type="GO" id="GO:0110001">
    <property type="term" value="C:toxin-antitoxin complex"/>
    <property type="evidence" value="ECO:0007669"/>
    <property type="project" value="InterPro"/>
</dbReference>
<keyword evidence="1" id="KW-1277">Toxin-antitoxin system</keyword>
<dbReference type="InterPro" id="IPR052379">
    <property type="entry name" value="Type_VII_TA_RNase"/>
</dbReference>
<dbReference type="PANTHER" id="PTHR33397">
    <property type="entry name" value="UPF0331 PROTEIN YUTE"/>
    <property type="match status" value="1"/>
</dbReference>
<protein>
    <recommendedName>
        <fullName evidence="7">DUF86 domain-containing protein</fullName>
    </recommendedName>
</protein>